<accession>A0A822ZUA0</accession>
<sequence length="28" mass="3245">MQQWQVQFSHPPRPNGDSRTGMEITSQT</sequence>
<proteinExistence type="predicted"/>
<organism evidence="2 3">
    <name type="scientific">Nelumbo nucifera</name>
    <name type="common">Sacred lotus</name>
    <dbReference type="NCBI Taxonomy" id="4432"/>
    <lineage>
        <taxon>Eukaryota</taxon>
        <taxon>Viridiplantae</taxon>
        <taxon>Streptophyta</taxon>
        <taxon>Embryophyta</taxon>
        <taxon>Tracheophyta</taxon>
        <taxon>Spermatophyta</taxon>
        <taxon>Magnoliopsida</taxon>
        <taxon>Proteales</taxon>
        <taxon>Nelumbonaceae</taxon>
        <taxon>Nelumbo</taxon>
    </lineage>
</organism>
<reference evidence="2 3" key="1">
    <citation type="journal article" date="2020" name="Mol. Biol. Evol.">
        <title>Distinct Expression and Methylation Patterns for Genes with Different Fates following a Single Whole-Genome Duplication in Flowering Plants.</title>
        <authorList>
            <person name="Shi T."/>
            <person name="Rahmani R.S."/>
            <person name="Gugger P.F."/>
            <person name="Wang M."/>
            <person name="Li H."/>
            <person name="Zhang Y."/>
            <person name="Li Z."/>
            <person name="Wang Q."/>
            <person name="Van de Peer Y."/>
            <person name="Marchal K."/>
            <person name="Chen J."/>
        </authorList>
    </citation>
    <scope>NUCLEOTIDE SEQUENCE [LARGE SCALE GENOMIC DNA]</scope>
    <source>
        <tissue evidence="2">Leaf</tissue>
    </source>
</reference>
<comment type="caution">
    <text evidence="2">The sequence shown here is derived from an EMBL/GenBank/DDBJ whole genome shotgun (WGS) entry which is preliminary data.</text>
</comment>
<dbReference type="EMBL" id="DUZY01000008">
    <property type="protein sequence ID" value="DAD48543.1"/>
    <property type="molecule type" value="Genomic_DNA"/>
</dbReference>
<dbReference type="Proteomes" id="UP000607653">
    <property type="component" value="Unassembled WGS sequence"/>
</dbReference>
<evidence type="ECO:0000313" key="2">
    <source>
        <dbReference type="EMBL" id="DAD48543.1"/>
    </source>
</evidence>
<evidence type="ECO:0000256" key="1">
    <source>
        <dbReference type="SAM" id="MobiDB-lite"/>
    </source>
</evidence>
<feature type="region of interest" description="Disordered" evidence="1">
    <location>
        <begin position="1"/>
        <end position="28"/>
    </location>
</feature>
<name>A0A822ZUA0_NELNU</name>
<keyword evidence="3" id="KW-1185">Reference proteome</keyword>
<protein>
    <submittedName>
        <fullName evidence="2">Uncharacterized protein</fullName>
    </submittedName>
</protein>
<dbReference type="AlphaFoldDB" id="A0A822ZUA0"/>
<evidence type="ECO:0000313" key="3">
    <source>
        <dbReference type="Proteomes" id="UP000607653"/>
    </source>
</evidence>
<gene>
    <name evidence="2" type="ORF">HUJ06_018480</name>
</gene>